<dbReference type="PANTHER" id="PTHR22777">
    <property type="entry name" value="HEMOLYSIN-RELATED"/>
    <property type="match status" value="1"/>
</dbReference>
<dbReference type="SMART" id="SM01091">
    <property type="entry name" value="CorC_HlyC"/>
    <property type="match status" value="1"/>
</dbReference>
<reference evidence="7 8" key="1">
    <citation type="submission" date="2009-01" db="EMBL/GenBank/DDBJ databases">
        <title>Complete sequence of chromosome of Methylobacterium nodulans ORS 2060.</title>
        <authorList>
            <consortium name="US DOE Joint Genome Institute"/>
            <person name="Lucas S."/>
            <person name="Copeland A."/>
            <person name="Lapidus A."/>
            <person name="Glavina del Rio T."/>
            <person name="Dalin E."/>
            <person name="Tice H."/>
            <person name="Bruce D."/>
            <person name="Goodwin L."/>
            <person name="Pitluck S."/>
            <person name="Sims D."/>
            <person name="Brettin T."/>
            <person name="Detter J.C."/>
            <person name="Han C."/>
            <person name="Larimer F."/>
            <person name="Land M."/>
            <person name="Hauser L."/>
            <person name="Kyrpides N."/>
            <person name="Ivanova N."/>
            <person name="Marx C.J."/>
            <person name="Richardson P."/>
        </authorList>
    </citation>
    <scope>NUCLEOTIDE SEQUENCE [LARGE SCALE GENOMIC DNA]</scope>
    <source>
        <strain evidence="8">LMG 21967 / CNCM I-2342 / ORS 2060</strain>
    </source>
</reference>
<keyword evidence="2" id="KW-0677">Repeat</keyword>
<dbReference type="InterPro" id="IPR044751">
    <property type="entry name" value="Ion_transp-like_CBS"/>
</dbReference>
<name>B8I9M3_METNO</name>
<evidence type="ECO:0000256" key="1">
    <source>
        <dbReference type="ARBA" id="ARBA00006446"/>
    </source>
</evidence>
<gene>
    <name evidence="7" type="ordered locus">Mnod_0232</name>
</gene>
<dbReference type="EMBL" id="CP001349">
    <property type="protein sequence ID" value="ACL55276.1"/>
    <property type="molecule type" value="Genomic_DNA"/>
</dbReference>
<dbReference type="GO" id="GO:0005886">
    <property type="term" value="C:plasma membrane"/>
    <property type="evidence" value="ECO:0007669"/>
    <property type="project" value="TreeGrafter"/>
</dbReference>
<dbReference type="Gene3D" id="3.30.465.10">
    <property type="match status" value="1"/>
</dbReference>
<dbReference type="Gene3D" id="3.90.1280.20">
    <property type="match status" value="1"/>
</dbReference>
<dbReference type="Proteomes" id="UP000008207">
    <property type="component" value="Chromosome"/>
</dbReference>
<dbReference type="Pfam" id="PF00571">
    <property type="entry name" value="CBS"/>
    <property type="match status" value="2"/>
</dbReference>
<protein>
    <submittedName>
        <fullName evidence="7">CBS domain containing protein</fullName>
    </submittedName>
</protein>
<evidence type="ECO:0000313" key="7">
    <source>
        <dbReference type="EMBL" id="ACL55276.1"/>
    </source>
</evidence>
<evidence type="ECO:0000256" key="3">
    <source>
        <dbReference type="ARBA" id="ARBA00023122"/>
    </source>
</evidence>
<accession>B8I9M3</accession>
<dbReference type="SMART" id="SM00116">
    <property type="entry name" value="CBS"/>
    <property type="match status" value="2"/>
</dbReference>
<evidence type="ECO:0000256" key="5">
    <source>
        <dbReference type="SAM" id="MobiDB-lite"/>
    </source>
</evidence>
<dbReference type="PROSITE" id="PS51371">
    <property type="entry name" value="CBS"/>
    <property type="match status" value="2"/>
</dbReference>
<dbReference type="CDD" id="cd04590">
    <property type="entry name" value="CBS_pair_CorC_HlyC_assoc"/>
    <property type="match status" value="1"/>
</dbReference>
<dbReference type="KEGG" id="mno:Mnod_0232"/>
<feature type="region of interest" description="Disordered" evidence="5">
    <location>
        <begin position="1"/>
        <end position="24"/>
    </location>
</feature>
<sequence length="373" mass="40043">MSNDRSRGAAATAQAAPDEDSPAREPWYDRLLTIFHLKPRETPRDEITDALAEAQSGDHAFSPVERAMLKNVLSLHRVRVDDVMVPRADIVAVPDDISLGELLKVFRTAGHSRLPVYGETLDDPRGMVHIRDFVDHLAARAEGGSGRGVKPAAEPPPVIQDDGRARRPQLARTPSLCEVDLNATLASTRILRPVLFVPPSMPAIDLLVRMQASRTHMALVIDEYGGTDGLISIEDLVEVVVGDIEDEHDVAEGHRVLRVEGESEIYVADARASLDDVAEATGFDIAAAVGEMAEEVDTIGGLVVTITGRVPSRGEVIAVPGDFEVEVLDADPRRIKRLRLHHGPAKLATSAEPLALPPPHTLNGTGAPADAGA</sequence>
<dbReference type="InterPro" id="IPR046342">
    <property type="entry name" value="CBS_dom_sf"/>
</dbReference>
<dbReference type="STRING" id="460265.Mnod_0232"/>
<keyword evidence="3 4" id="KW-0129">CBS domain</keyword>
<dbReference type="GO" id="GO:0050660">
    <property type="term" value="F:flavin adenine dinucleotide binding"/>
    <property type="evidence" value="ECO:0007669"/>
    <property type="project" value="InterPro"/>
</dbReference>
<dbReference type="RefSeq" id="WP_015926989.1">
    <property type="nucleotide sequence ID" value="NC_011894.1"/>
</dbReference>
<dbReference type="InterPro" id="IPR005170">
    <property type="entry name" value="Transptr-assoc_dom"/>
</dbReference>
<keyword evidence="8" id="KW-1185">Reference proteome</keyword>
<feature type="region of interest" description="Disordered" evidence="5">
    <location>
        <begin position="349"/>
        <end position="373"/>
    </location>
</feature>
<organism evidence="7 8">
    <name type="scientific">Methylobacterium nodulans (strain LMG 21967 / CNCM I-2342 / ORS 2060)</name>
    <dbReference type="NCBI Taxonomy" id="460265"/>
    <lineage>
        <taxon>Bacteria</taxon>
        <taxon>Pseudomonadati</taxon>
        <taxon>Pseudomonadota</taxon>
        <taxon>Alphaproteobacteria</taxon>
        <taxon>Hyphomicrobiales</taxon>
        <taxon>Methylobacteriaceae</taxon>
        <taxon>Methylobacterium</taxon>
    </lineage>
</organism>
<dbReference type="OrthoDB" id="9797674at2"/>
<dbReference type="eggNOG" id="COG1253">
    <property type="taxonomic scope" value="Bacteria"/>
</dbReference>
<dbReference type="InterPro" id="IPR000644">
    <property type="entry name" value="CBS_dom"/>
</dbReference>
<dbReference type="HOGENOM" id="CLU_015237_3_1_5"/>
<dbReference type="SUPFAM" id="SSF54631">
    <property type="entry name" value="CBS-domain pair"/>
    <property type="match status" value="1"/>
</dbReference>
<feature type="domain" description="CBS" evidence="6">
    <location>
        <begin position="84"/>
        <end position="145"/>
    </location>
</feature>
<evidence type="ECO:0000259" key="6">
    <source>
        <dbReference type="PROSITE" id="PS51371"/>
    </source>
</evidence>
<feature type="domain" description="CBS" evidence="6">
    <location>
        <begin position="190"/>
        <end position="250"/>
    </location>
</feature>
<dbReference type="PANTHER" id="PTHR22777:SF27">
    <property type="entry name" value="MAGNESIUM AND COBALT EFFLUX PROTEIN CORC"/>
    <property type="match status" value="1"/>
</dbReference>
<comment type="similarity">
    <text evidence="1">Belongs to the UPF0053 family. Hemolysin C subfamily.</text>
</comment>
<evidence type="ECO:0000256" key="2">
    <source>
        <dbReference type="ARBA" id="ARBA00022737"/>
    </source>
</evidence>
<evidence type="ECO:0000313" key="8">
    <source>
        <dbReference type="Proteomes" id="UP000008207"/>
    </source>
</evidence>
<dbReference type="SUPFAM" id="SSF56176">
    <property type="entry name" value="FAD-binding/transporter-associated domain-like"/>
    <property type="match status" value="1"/>
</dbReference>
<dbReference type="Pfam" id="PF03471">
    <property type="entry name" value="CorC_HlyC"/>
    <property type="match status" value="1"/>
</dbReference>
<evidence type="ECO:0000256" key="4">
    <source>
        <dbReference type="PROSITE-ProRule" id="PRU00703"/>
    </source>
</evidence>
<feature type="region of interest" description="Disordered" evidence="5">
    <location>
        <begin position="142"/>
        <end position="167"/>
    </location>
</feature>
<proteinExistence type="inferred from homology"/>
<dbReference type="AlphaFoldDB" id="B8I9M3"/>
<dbReference type="InterPro" id="IPR036318">
    <property type="entry name" value="FAD-bd_PCMH-like_sf"/>
</dbReference>
<dbReference type="Gene3D" id="3.10.580.10">
    <property type="entry name" value="CBS-domain"/>
    <property type="match status" value="1"/>
</dbReference>
<dbReference type="InterPro" id="IPR016169">
    <property type="entry name" value="FAD-bd_PCMH_sub2"/>
</dbReference>